<evidence type="ECO:0000256" key="4">
    <source>
        <dbReference type="ARBA" id="ARBA00022722"/>
    </source>
</evidence>
<name>A0A6N8U6G4_9FIRM</name>
<evidence type="ECO:0000256" key="8">
    <source>
        <dbReference type="ARBA" id="ARBA00022833"/>
    </source>
</evidence>
<organism evidence="10 11">
    <name type="scientific">Copranaerobaculum intestinale</name>
    <dbReference type="NCBI Taxonomy" id="2692629"/>
    <lineage>
        <taxon>Bacteria</taxon>
        <taxon>Bacillati</taxon>
        <taxon>Bacillota</taxon>
        <taxon>Erysipelotrichia</taxon>
        <taxon>Erysipelotrichales</taxon>
        <taxon>Erysipelotrichaceae</taxon>
        <taxon>Copranaerobaculum</taxon>
    </lineage>
</organism>
<keyword evidence="6 9" id="KW-0255">Endonuclease</keyword>
<keyword evidence="8 9" id="KW-0862">Zinc</keyword>
<evidence type="ECO:0000256" key="3">
    <source>
        <dbReference type="ARBA" id="ARBA00022552"/>
    </source>
</evidence>
<dbReference type="SUPFAM" id="SSF55486">
    <property type="entry name" value="Metalloproteases ('zincins'), catalytic domain"/>
    <property type="match status" value="1"/>
</dbReference>
<dbReference type="RefSeq" id="WP_160625197.1">
    <property type="nucleotide sequence ID" value="NZ_WUUQ01000002.1"/>
</dbReference>
<evidence type="ECO:0000256" key="1">
    <source>
        <dbReference type="ARBA" id="ARBA00010875"/>
    </source>
</evidence>
<keyword evidence="5 9" id="KW-0479">Metal-binding</keyword>
<feature type="binding site" evidence="9">
    <location>
        <position position="122"/>
    </location>
    <ligand>
        <name>Zn(2+)</name>
        <dbReference type="ChEBI" id="CHEBI:29105"/>
        <note>catalytic</note>
    </ligand>
</feature>
<dbReference type="AlphaFoldDB" id="A0A6N8U6G4"/>
<evidence type="ECO:0000256" key="9">
    <source>
        <dbReference type="HAMAP-Rule" id="MF_00009"/>
    </source>
</evidence>
<dbReference type="InterPro" id="IPR020549">
    <property type="entry name" value="YbeY_CS"/>
</dbReference>
<comment type="caution">
    <text evidence="10">The sequence shown here is derived from an EMBL/GenBank/DDBJ whole genome shotgun (WGS) entry which is preliminary data.</text>
</comment>
<dbReference type="GO" id="GO:0004222">
    <property type="term" value="F:metalloendopeptidase activity"/>
    <property type="evidence" value="ECO:0007669"/>
    <property type="project" value="InterPro"/>
</dbReference>
<dbReference type="InterPro" id="IPR023091">
    <property type="entry name" value="MetalPrtase_cat_dom_sf_prd"/>
</dbReference>
<proteinExistence type="inferred from homology"/>
<reference evidence="10 11" key="2">
    <citation type="submission" date="2020-01" db="EMBL/GenBank/DDBJ databases">
        <title>Clostridiaceae sp. nov. isolated from the gut of human by culturomics.</title>
        <authorList>
            <person name="Chang Y."/>
        </authorList>
    </citation>
    <scope>NUCLEOTIDE SEQUENCE [LARGE SCALE GENOMIC DNA]</scope>
    <source>
        <strain evidence="10 11">DONG20-135</strain>
    </source>
</reference>
<evidence type="ECO:0000313" key="10">
    <source>
        <dbReference type="EMBL" id="MXQ73788.1"/>
    </source>
</evidence>
<comment type="subcellular location">
    <subcellularLocation>
        <location evidence="9">Cytoplasm</location>
    </subcellularLocation>
</comment>
<keyword evidence="11" id="KW-1185">Reference proteome</keyword>
<keyword evidence="9" id="KW-0963">Cytoplasm</keyword>
<dbReference type="GO" id="GO:0005737">
    <property type="term" value="C:cytoplasm"/>
    <property type="evidence" value="ECO:0007669"/>
    <property type="project" value="UniProtKB-SubCell"/>
</dbReference>
<feature type="binding site" evidence="9">
    <location>
        <position position="118"/>
    </location>
    <ligand>
        <name>Zn(2+)</name>
        <dbReference type="ChEBI" id="CHEBI:29105"/>
        <note>catalytic</note>
    </ligand>
</feature>
<dbReference type="NCBIfam" id="TIGR00043">
    <property type="entry name" value="rRNA maturation RNase YbeY"/>
    <property type="match status" value="1"/>
</dbReference>
<dbReference type="GO" id="GO:0004521">
    <property type="term" value="F:RNA endonuclease activity"/>
    <property type="evidence" value="ECO:0007669"/>
    <property type="project" value="UniProtKB-UniRule"/>
</dbReference>
<evidence type="ECO:0000256" key="5">
    <source>
        <dbReference type="ARBA" id="ARBA00022723"/>
    </source>
</evidence>
<comment type="cofactor">
    <cofactor evidence="9">
        <name>Zn(2+)</name>
        <dbReference type="ChEBI" id="CHEBI:29105"/>
    </cofactor>
    <text evidence="9">Binds 1 zinc ion.</text>
</comment>
<evidence type="ECO:0000256" key="2">
    <source>
        <dbReference type="ARBA" id="ARBA00022517"/>
    </source>
</evidence>
<dbReference type="GO" id="GO:0008270">
    <property type="term" value="F:zinc ion binding"/>
    <property type="evidence" value="ECO:0007669"/>
    <property type="project" value="UniProtKB-UniRule"/>
</dbReference>
<sequence length="151" mass="17720">MEINIINQSEEACWEEYTSRFETIAKRAESVLKLADDYSLSIIFVTPQAIHEINRDYRQIDHPTDVISFALQDAEETYEMMGEEKELGDIFINVQAIRDQAEEYGHSIERECCFLFTHGMLHLLGYDHMEEAQEKAMFHLQDVILDEIVRK</sequence>
<keyword evidence="3 9" id="KW-0698">rRNA processing</keyword>
<dbReference type="HAMAP" id="MF_00009">
    <property type="entry name" value="Endoribonucl_YbeY"/>
    <property type="match status" value="1"/>
</dbReference>
<evidence type="ECO:0000256" key="6">
    <source>
        <dbReference type="ARBA" id="ARBA00022759"/>
    </source>
</evidence>
<evidence type="ECO:0000313" key="11">
    <source>
        <dbReference type="Proteomes" id="UP000434036"/>
    </source>
</evidence>
<dbReference type="PANTHER" id="PTHR46986">
    <property type="entry name" value="ENDORIBONUCLEASE YBEY, CHLOROPLASTIC"/>
    <property type="match status" value="1"/>
</dbReference>
<dbReference type="EMBL" id="WUUQ01000002">
    <property type="protein sequence ID" value="MXQ73788.1"/>
    <property type="molecule type" value="Genomic_DNA"/>
</dbReference>
<dbReference type="GO" id="GO:0006364">
    <property type="term" value="P:rRNA processing"/>
    <property type="evidence" value="ECO:0007669"/>
    <property type="project" value="UniProtKB-UniRule"/>
</dbReference>
<comment type="similarity">
    <text evidence="1 9">Belongs to the endoribonuclease YbeY family.</text>
</comment>
<dbReference type="Pfam" id="PF02130">
    <property type="entry name" value="YbeY"/>
    <property type="match status" value="1"/>
</dbReference>
<keyword evidence="7 9" id="KW-0378">Hydrolase</keyword>
<dbReference type="PROSITE" id="PS01306">
    <property type="entry name" value="UPF0054"/>
    <property type="match status" value="1"/>
</dbReference>
<gene>
    <name evidence="9 10" type="primary">ybeY</name>
    <name evidence="10" type="ORF">GSF08_07530</name>
</gene>
<reference evidence="10 11" key="1">
    <citation type="submission" date="2019-12" db="EMBL/GenBank/DDBJ databases">
        <authorList>
            <person name="Yang R."/>
        </authorList>
    </citation>
    <scope>NUCLEOTIDE SEQUENCE [LARGE SCALE GENOMIC DNA]</scope>
    <source>
        <strain evidence="10 11">DONG20-135</strain>
    </source>
</reference>
<dbReference type="EC" id="3.1.-.-" evidence="9"/>
<evidence type="ECO:0000256" key="7">
    <source>
        <dbReference type="ARBA" id="ARBA00022801"/>
    </source>
</evidence>
<comment type="function">
    <text evidence="9">Single strand-specific metallo-endoribonuclease involved in late-stage 70S ribosome quality control and in maturation of the 3' terminus of the 16S rRNA.</text>
</comment>
<dbReference type="PANTHER" id="PTHR46986:SF1">
    <property type="entry name" value="ENDORIBONUCLEASE YBEY, CHLOROPLASTIC"/>
    <property type="match status" value="1"/>
</dbReference>
<keyword evidence="4 9" id="KW-0540">Nuclease</keyword>
<accession>A0A6N8U6G4</accession>
<feature type="binding site" evidence="9">
    <location>
        <position position="128"/>
    </location>
    <ligand>
        <name>Zn(2+)</name>
        <dbReference type="ChEBI" id="CHEBI:29105"/>
        <note>catalytic</note>
    </ligand>
</feature>
<dbReference type="InterPro" id="IPR002036">
    <property type="entry name" value="YbeY"/>
</dbReference>
<dbReference type="Gene3D" id="3.40.390.30">
    <property type="entry name" value="Metalloproteases ('zincins'), catalytic domain"/>
    <property type="match status" value="1"/>
</dbReference>
<dbReference type="Proteomes" id="UP000434036">
    <property type="component" value="Unassembled WGS sequence"/>
</dbReference>
<keyword evidence="2 9" id="KW-0690">Ribosome biogenesis</keyword>
<protein>
    <recommendedName>
        <fullName evidence="9">Endoribonuclease YbeY</fullName>
        <ecNumber evidence="9">3.1.-.-</ecNumber>
    </recommendedName>
</protein>